<evidence type="ECO:0000256" key="4">
    <source>
        <dbReference type="ARBA" id="ARBA00022692"/>
    </source>
</evidence>
<evidence type="ECO:0000256" key="8">
    <source>
        <dbReference type="ARBA" id="ARBA00023136"/>
    </source>
</evidence>
<evidence type="ECO:0000256" key="7">
    <source>
        <dbReference type="ARBA" id="ARBA00023065"/>
    </source>
</evidence>
<dbReference type="AlphaFoldDB" id="A0A975BUZ7"/>
<dbReference type="PANTHER" id="PTHR33445:SF1">
    <property type="entry name" value="ATP SYNTHASE SUBUNIT B"/>
    <property type="match status" value="1"/>
</dbReference>
<dbReference type="CDD" id="cd06503">
    <property type="entry name" value="ATP-synt_Fo_b"/>
    <property type="match status" value="1"/>
</dbReference>
<dbReference type="RefSeq" id="WP_207679544.1">
    <property type="nucleotide sequence ID" value="NZ_CP061800.1"/>
</dbReference>
<organism evidence="16 17">
    <name type="scientific">Desulfonema magnum</name>
    <dbReference type="NCBI Taxonomy" id="45655"/>
    <lineage>
        <taxon>Bacteria</taxon>
        <taxon>Pseudomonadati</taxon>
        <taxon>Thermodesulfobacteriota</taxon>
        <taxon>Desulfobacteria</taxon>
        <taxon>Desulfobacterales</taxon>
        <taxon>Desulfococcaceae</taxon>
        <taxon>Desulfonema</taxon>
    </lineage>
</organism>
<dbReference type="GO" id="GO:0046961">
    <property type="term" value="F:proton-transporting ATPase activity, rotational mechanism"/>
    <property type="evidence" value="ECO:0007669"/>
    <property type="project" value="TreeGrafter"/>
</dbReference>
<feature type="coiled-coil region" evidence="15">
    <location>
        <begin position="65"/>
        <end position="99"/>
    </location>
</feature>
<keyword evidence="9 13" id="KW-0066">ATP synthesis</keyword>
<evidence type="ECO:0000313" key="16">
    <source>
        <dbReference type="EMBL" id="QTA91997.1"/>
    </source>
</evidence>
<dbReference type="Proteomes" id="UP000663722">
    <property type="component" value="Chromosome"/>
</dbReference>
<comment type="subunit">
    <text evidence="13">F-type ATPases have 2 components, F(1) - the catalytic core - and F(0) - the membrane proton channel. F(1) has five subunits: alpha(3), beta(3), gamma(1), delta(1), epsilon(1). F(0) has three main subunits: a(1), b(2) and c(10-14). The alpha and beta chains form an alternating ring which encloses part of the gamma chain. F(1) is attached to F(0) by a central stalk formed by the gamma and epsilon chains, while a peripheral stalk is formed by the delta and b chains.</text>
</comment>
<keyword evidence="6 13" id="KW-1133">Transmembrane helix</keyword>
<dbReference type="EMBL" id="CP061800">
    <property type="protein sequence ID" value="QTA91997.1"/>
    <property type="molecule type" value="Genomic_DNA"/>
</dbReference>
<evidence type="ECO:0000256" key="14">
    <source>
        <dbReference type="RuleBase" id="RU003848"/>
    </source>
</evidence>
<keyword evidence="2 13" id="KW-0813">Transport</keyword>
<proteinExistence type="inferred from homology"/>
<dbReference type="GO" id="GO:0045259">
    <property type="term" value="C:proton-transporting ATP synthase complex"/>
    <property type="evidence" value="ECO:0007669"/>
    <property type="project" value="UniProtKB-KW"/>
</dbReference>
<sequence>MKKFNKTGILFFYTVVICLHILGTEALAAEEAGSSWRGTYDLIMLWLNFGILAFVCVKFGKKPLMDFLHGRKKEVADEISQVEKEKEQLVNKIKETYKVLDESEVQFSELKQKIVSQGEKKRQNIIEDAQRQSQIMLETSKQKIGSQILQAKSKFRSEMIDEAVALATERLPKEMSDEDDQKFVEEYITSAFMK</sequence>
<name>A0A975BUZ7_9BACT</name>
<evidence type="ECO:0000313" key="17">
    <source>
        <dbReference type="Proteomes" id="UP000663722"/>
    </source>
</evidence>
<evidence type="ECO:0000256" key="5">
    <source>
        <dbReference type="ARBA" id="ARBA00022781"/>
    </source>
</evidence>
<protein>
    <recommendedName>
        <fullName evidence="13">ATP synthase subunit b</fullName>
    </recommendedName>
    <alternativeName>
        <fullName evidence="13">ATP synthase F(0) sector subunit b</fullName>
    </alternativeName>
    <alternativeName>
        <fullName evidence="13">ATPase subunit I</fullName>
    </alternativeName>
    <alternativeName>
        <fullName evidence="13">F-type ATPase subunit b</fullName>
        <shortName evidence="13">F-ATPase subunit b</shortName>
    </alternativeName>
</protein>
<evidence type="ECO:0000256" key="1">
    <source>
        <dbReference type="ARBA" id="ARBA00005513"/>
    </source>
</evidence>
<comment type="subcellular location">
    <subcellularLocation>
        <location evidence="13">Cell membrane</location>
        <topology evidence="13">Single-pass membrane protein</topology>
    </subcellularLocation>
    <subcellularLocation>
        <location evidence="12">Endomembrane system</location>
        <topology evidence="12">Single-pass membrane protein</topology>
    </subcellularLocation>
</comment>
<evidence type="ECO:0000256" key="11">
    <source>
        <dbReference type="ARBA" id="ARBA00025614"/>
    </source>
</evidence>
<reference evidence="16" key="1">
    <citation type="journal article" date="2021" name="Microb. Physiol.">
        <title>Proteogenomic Insights into the Physiology of Marine, Sulfate-Reducing, Filamentous Desulfonema limicola and Desulfonema magnum.</title>
        <authorList>
            <person name="Schnaars V."/>
            <person name="Wohlbrand L."/>
            <person name="Scheve S."/>
            <person name="Hinrichs C."/>
            <person name="Reinhardt R."/>
            <person name="Rabus R."/>
        </authorList>
    </citation>
    <scope>NUCLEOTIDE SEQUENCE</scope>
    <source>
        <strain evidence="16">4be13</strain>
    </source>
</reference>
<keyword evidence="3 13" id="KW-0138">CF(0)</keyword>
<comment type="function">
    <text evidence="11">Component of the F(0) channel, it forms part of the peripheral stalk, linking F(1) to F(0). The b'-subunit is a diverged and duplicated form of b found in plants and photosynthetic bacteria.</text>
</comment>
<evidence type="ECO:0000256" key="15">
    <source>
        <dbReference type="SAM" id="Coils"/>
    </source>
</evidence>
<keyword evidence="15" id="KW-0175">Coiled coil</keyword>
<dbReference type="GO" id="GO:0012505">
    <property type="term" value="C:endomembrane system"/>
    <property type="evidence" value="ECO:0007669"/>
    <property type="project" value="UniProtKB-SubCell"/>
</dbReference>
<dbReference type="GO" id="GO:0046933">
    <property type="term" value="F:proton-transporting ATP synthase activity, rotational mechanism"/>
    <property type="evidence" value="ECO:0007669"/>
    <property type="project" value="UniProtKB-UniRule"/>
</dbReference>
<evidence type="ECO:0000256" key="13">
    <source>
        <dbReference type="HAMAP-Rule" id="MF_01398"/>
    </source>
</evidence>
<keyword evidence="5 13" id="KW-0375">Hydrogen ion transport</keyword>
<evidence type="ECO:0000256" key="6">
    <source>
        <dbReference type="ARBA" id="ARBA00022989"/>
    </source>
</evidence>
<accession>A0A975BUZ7</accession>
<dbReference type="GO" id="GO:0005886">
    <property type="term" value="C:plasma membrane"/>
    <property type="evidence" value="ECO:0007669"/>
    <property type="project" value="UniProtKB-SubCell"/>
</dbReference>
<comment type="similarity">
    <text evidence="1 13 14">Belongs to the ATPase B chain family.</text>
</comment>
<evidence type="ECO:0000256" key="9">
    <source>
        <dbReference type="ARBA" id="ARBA00023310"/>
    </source>
</evidence>
<evidence type="ECO:0000256" key="12">
    <source>
        <dbReference type="ARBA" id="ARBA00037847"/>
    </source>
</evidence>
<dbReference type="KEGG" id="dmm:dnm_080700"/>
<dbReference type="Pfam" id="PF00430">
    <property type="entry name" value="ATP-synt_B"/>
    <property type="match status" value="1"/>
</dbReference>
<dbReference type="PANTHER" id="PTHR33445">
    <property type="entry name" value="ATP SYNTHASE SUBUNIT B', CHLOROPLASTIC"/>
    <property type="match status" value="1"/>
</dbReference>
<evidence type="ECO:0000256" key="2">
    <source>
        <dbReference type="ARBA" id="ARBA00022448"/>
    </source>
</evidence>
<evidence type="ECO:0000256" key="3">
    <source>
        <dbReference type="ARBA" id="ARBA00022547"/>
    </source>
</evidence>
<keyword evidence="17" id="KW-1185">Reference proteome</keyword>
<feature type="transmembrane region" description="Helical" evidence="13">
    <location>
        <begin position="38"/>
        <end position="57"/>
    </location>
</feature>
<keyword evidence="7 13" id="KW-0406">Ion transport</keyword>
<dbReference type="InterPro" id="IPR050059">
    <property type="entry name" value="ATP_synthase_B_chain"/>
</dbReference>
<gene>
    <name evidence="16" type="primary">atpF2</name>
    <name evidence="13" type="synonym">atpF</name>
    <name evidence="16" type="ORF">dnm_080700</name>
</gene>
<keyword evidence="4 13" id="KW-0812">Transmembrane</keyword>
<evidence type="ECO:0000256" key="10">
    <source>
        <dbReference type="ARBA" id="ARBA00025198"/>
    </source>
</evidence>
<keyword evidence="8 13" id="KW-0472">Membrane</keyword>
<keyword evidence="13" id="KW-1003">Cell membrane</keyword>
<dbReference type="HAMAP" id="MF_01398">
    <property type="entry name" value="ATP_synth_b_bprime"/>
    <property type="match status" value="1"/>
</dbReference>
<dbReference type="InterPro" id="IPR002146">
    <property type="entry name" value="ATP_synth_b/b'su_bac/chlpt"/>
</dbReference>
<comment type="function">
    <text evidence="10 13">F(1)F(0) ATP synthase produces ATP from ADP in the presence of a proton or sodium gradient. F-type ATPases consist of two structural domains, F(1) containing the extramembraneous catalytic core and F(0) containing the membrane proton channel, linked together by a central stalk and a peripheral stalk. During catalysis, ATP synthesis in the catalytic domain of F(1) is coupled via a rotary mechanism of the central stalk subunits to proton translocation.</text>
</comment>